<dbReference type="Pfam" id="PF00001">
    <property type="entry name" value="7tm_1"/>
    <property type="match status" value="1"/>
</dbReference>
<dbReference type="PRINTS" id="PR00237">
    <property type="entry name" value="GPCRRHODOPSN"/>
</dbReference>
<evidence type="ECO:0000256" key="9">
    <source>
        <dbReference type="SAM" id="Phobius"/>
    </source>
</evidence>
<dbReference type="PANTHER" id="PTHR24238">
    <property type="entry name" value="G-PROTEIN COUPLED RECEPTOR"/>
    <property type="match status" value="1"/>
</dbReference>
<keyword evidence="4 8" id="KW-0297">G-protein coupled receptor</keyword>
<keyword evidence="7 8" id="KW-0807">Transducer</keyword>
<accession>A0A0N4U182</accession>
<dbReference type="OrthoDB" id="10037617at2759"/>
<gene>
    <name evidence="11" type="ORF">DME_LOCUS4706</name>
</gene>
<feature type="transmembrane region" description="Helical" evidence="9">
    <location>
        <begin position="45"/>
        <end position="66"/>
    </location>
</feature>
<dbReference type="PROSITE" id="PS50262">
    <property type="entry name" value="G_PROTEIN_RECEP_F1_2"/>
    <property type="match status" value="1"/>
</dbReference>
<comment type="similarity">
    <text evidence="8">Belongs to the G-protein coupled receptor 1 family.</text>
</comment>
<proteinExistence type="inferred from homology"/>
<feature type="transmembrane region" description="Helical" evidence="9">
    <location>
        <begin position="87"/>
        <end position="109"/>
    </location>
</feature>
<evidence type="ECO:0000313" key="14">
    <source>
        <dbReference type="WBParaSite" id="DME_0000034601-mRNA-1"/>
    </source>
</evidence>
<evidence type="ECO:0000313" key="12">
    <source>
        <dbReference type="Proteomes" id="UP000038040"/>
    </source>
</evidence>
<evidence type="ECO:0000256" key="7">
    <source>
        <dbReference type="ARBA" id="ARBA00023224"/>
    </source>
</evidence>
<reference evidence="11 13" key="2">
    <citation type="submission" date="2018-11" db="EMBL/GenBank/DDBJ databases">
        <authorList>
            <consortium name="Pathogen Informatics"/>
        </authorList>
    </citation>
    <scope>NUCLEOTIDE SEQUENCE [LARGE SCALE GENOMIC DNA]</scope>
</reference>
<keyword evidence="6 8" id="KW-0675">Receptor</keyword>
<name>A0A0N4U182_DRAME</name>
<keyword evidence="5 9" id="KW-0472">Membrane</keyword>
<evidence type="ECO:0000259" key="10">
    <source>
        <dbReference type="PROSITE" id="PS50262"/>
    </source>
</evidence>
<dbReference type="InterPro" id="IPR017452">
    <property type="entry name" value="GPCR_Rhodpsn_7TM"/>
</dbReference>
<evidence type="ECO:0000313" key="11">
    <source>
        <dbReference type="EMBL" id="VDN54733.1"/>
    </source>
</evidence>
<dbReference type="STRING" id="318479.A0A0N4U182"/>
<evidence type="ECO:0000313" key="13">
    <source>
        <dbReference type="Proteomes" id="UP000274756"/>
    </source>
</evidence>
<dbReference type="Proteomes" id="UP000038040">
    <property type="component" value="Unplaced"/>
</dbReference>
<keyword evidence="13" id="KW-1185">Reference proteome</keyword>
<dbReference type="SUPFAM" id="SSF81321">
    <property type="entry name" value="Family A G protein-coupled receptor-like"/>
    <property type="match status" value="1"/>
</dbReference>
<evidence type="ECO:0000256" key="4">
    <source>
        <dbReference type="ARBA" id="ARBA00023040"/>
    </source>
</evidence>
<dbReference type="WBParaSite" id="DME_0000034601-mRNA-1">
    <property type="protein sequence ID" value="DME_0000034601-mRNA-1"/>
    <property type="gene ID" value="DME_0000034601"/>
</dbReference>
<keyword evidence="3 9" id="KW-1133">Transmembrane helix</keyword>
<dbReference type="EMBL" id="UYYG01001150">
    <property type="protein sequence ID" value="VDN54733.1"/>
    <property type="molecule type" value="Genomic_DNA"/>
</dbReference>
<dbReference type="PANTHER" id="PTHR24238:SF75">
    <property type="entry name" value="CHOLECYSTOKININ-LIKE RECEPTOR AT 17D1-RELATED"/>
    <property type="match status" value="1"/>
</dbReference>
<dbReference type="GO" id="GO:0008188">
    <property type="term" value="F:neuropeptide receptor activity"/>
    <property type="evidence" value="ECO:0007669"/>
    <property type="project" value="TreeGrafter"/>
</dbReference>
<dbReference type="Gene3D" id="1.20.1070.10">
    <property type="entry name" value="Rhodopsin 7-helix transmembrane proteins"/>
    <property type="match status" value="1"/>
</dbReference>
<feature type="transmembrane region" description="Helical" evidence="9">
    <location>
        <begin position="7"/>
        <end position="39"/>
    </location>
</feature>
<keyword evidence="2 8" id="KW-0812">Transmembrane</keyword>
<evidence type="ECO:0000256" key="2">
    <source>
        <dbReference type="ARBA" id="ARBA00022692"/>
    </source>
</evidence>
<evidence type="ECO:0000256" key="1">
    <source>
        <dbReference type="ARBA" id="ARBA00004141"/>
    </source>
</evidence>
<dbReference type="AlphaFoldDB" id="A0A0N4U182"/>
<organism evidence="12 14">
    <name type="scientific">Dracunculus medinensis</name>
    <name type="common">Guinea worm</name>
    <dbReference type="NCBI Taxonomy" id="318479"/>
    <lineage>
        <taxon>Eukaryota</taxon>
        <taxon>Metazoa</taxon>
        <taxon>Ecdysozoa</taxon>
        <taxon>Nematoda</taxon>
        <taxon>Chromadorea</taxon>
        <taxon>Rhabditida</taxon>
        <taxon>Spirurina</taxon>
        <taxon>Dracunculoidea</taxon>
        <taxon>Dracunculidae</taxon>
        <taxon>Dracunculus</taxon>
    </lineage>
</organism>
<dbReference type="Proteomes" id="UP000274756">
    <property type="component" value="Unassembled WGS sequence"/>
</dbReference>
<evidence type="ECO:0000256" key="6">
    <source>
        <dbReference type="ARBA" id="ARBA00023170"/>
    </source>
</evidence>
<evidence type="ECO:0000256" key="3">
    <source>
        <dbReference type="ARBA" id="ARBA00022989"/>
    </source>
</evidence>
<dbReference type="InterPro" id="IPR000276">
    <property type="entry name" value="GPCR_Rhodpsn"/>
</dbReference>
<feature type="domain" description="G-protein coupled receptors family 1 profile" evidence="10">
    <location>
        <begin position="1"/>
        <end position="152"/>
    </location>
</feature>
<reference evidence="14" key="1">
    <citation type="submission" date="2016-04" db="UniProtKB">
        <authorList>
            <consortium name="WormBaseParasite"/>
        </authorList>
    </citation>
    <scope>IDENTIFICATION</scope>
</reference>
<dbReference type="PROSITE" id="PS00237">
    <property type="entry name" value="G_PROTEIN_RECEP_F1_1"/>
    <property type="match status" value="1"/>
</dbReference>
<evidence type="ECO:0000256" key="8">
    <source>
        <dbReference type="RuleBase" id="RU000688"/>
    </source>
</evidence>
<evidence type="ECO:0000256" key="5">
    <source>
        <dbReference type="ARBA" id="ARBA00023136"/>
    </source>
</evidence>
<dbReference type="GO" id="GO:0005886">
    <property type="term" value="C:plasma membrane"/>
    <property type="evidence" value="ECO:0007669"/>
    <property type="project" value="TreeGrafter"/>
</dbReference>
<sequence>MRSATNFFLLNLAVSDLMLSIICMPPTLISSVIYCWIFGDFLCKLFAYLQPVAVTASAYTLAAIAFERYHAICSPLRSRNRKTRSHAYAMISLVWIIALSANIFMLFMYEEKNYKNGLTCAPKQRPLFHFLYQVNASLIKSYFKFVVKICVI</sequence>
<comment type="subcellular location">
    <subcellularLocation>
        <location evidence="1">Membrane</location>
        <topology evidence="1">Multi-pass membrane protein</topology>
    </subcellularLocation>
</comment>
<protein>
    <submittedName>
        <fullName evidence="14">G_PROTEIN_RECEP_F1_2 domain-containing protein</fullName>
    </submittedName>
</protein>